<feature type="region of interest" description="Disordered" evidence="1">
    <location>
        <begin position="267"/>
        <end position="286"/>
    </location>
</feature>
<keyword evidence="3" id="KW-1185">Reference proteome</keyword>
<feature type="region of interest" description="Disordered" evidence="1">
    <location>
        <begin position="163"/>
        <end position="186"/>
    </location>
</feature>
<feature type="region of interest" description="Disordered" evidence="1">
    <location>
        <begin position="308"/>
        <end position="338"/>
    </location>
</feature>
<evidence type="ECO:0000313" key="2">
    <source>
        <dbReference type="EMBL" id="KAJ8309245.1"/>
    </source>
</evidence>
<name>A0ABQ9EVN6_TEGGR</name>
<feature type="compositionally biased region" description="Basic and acidic residues" evidence="1">
    <location>
        <begin position="172"/>
        <end position="186"/>
    </location>
</feature>
<organism evidence="2 3">
    <name type="scientific">Tegillarca granosa</name>
    <name type="common">Malaysian cockle</name>
    <name type="synonym">Anadara granosa</name>
    <dbReference type="NCBI Taxonomy" id="220873"/>
    <lineage>
        <taxon>Eukaryota</taxon>
        <taxon>Metazoa</taxon>
        <taxon>Spiralia</taxon>
        <taxon>Lophotrochozoa</taxon>
        <taxon>Mollusca</taxon>
        <taxon>Bivalvia</taxon>
        <taxon>Autobranchia</taxon>
        <taxon>Pteriomorphia</taxon>
        <taxon>Arcoida</taxon>
        <taxon>Arcoidea</taxon>
        <taxon>Arcidae</taxon>
        <taxon>Tegillarca</taxon>
    </lineage>
</organism>
<evidence type="ECO:0000313" key="3">
    <source>
        <dbReference type="Proteomes" id="UP001217089"/>
    </source>
</evidence>
<evidence type="ECO:0000256" key="1">
    <source>
        <dbReference type="SAM" id="MobiDB-lite"/>
    </source>
</evidence>
<sequence>MQKSVLSSGINEIDSRRAPLATFDTVDLGEEDVSHFATTKKKLLNYEKLSSSDSVLNHHIVNSNEENLAISGSTSSSEELDSISWKLPDQFMNSGYQKVKNTATPKDVDEEVASLSVESVSQLSSNSDSDSSDSDAGYVKSGYISVKDGKVTKHEFSVSFLPVESSPNSSKLRKEQHTNSWDHIDHCPSKSPLPVLLQELETEKNVSKRKALEKRIQRLQVTINPVDRPRSTTPINVVTLEEYVDISSPERSPTDVSEKLKIKLPGSEFHHKLRSPRKSRGSQVHKESEIFNFEEEHLFTRTKSALLMQNDGTPGNSPKRILIPPNLSPSLTPTGSPVRTLLGASPKSQQKFVYIPCVHGANKNEKESENNWAAFGLNIDSNLRTKNISNSKISNLVSDELGKEGACSNENISWAAQIEEGSHCASMGMISEGSFSKISDLLQGVENDEVLTVNITENDNGNKKCDIKFTQSCDGISDSVDLNNIENKKYDTETQLINTQDFTKDNTVKTIDVETDSGLSAPACIPECNNSDPTNDQGSKIITA</sequence>
<feature type="compositionally biased region" description="Basic residues" evidence="1">
    <location>
        <begin position="271"/>
        <end position="280"/>
    </location>
</feature>
<protein>
    <submittedName>
        <fullName evidence="2">Uncharacterized protein</fullName>
    </submittedName>
</protein>
<reference evidence="2 3" key="1">
    <citation type="submission" date="2022-12" db="EMBL/GenBank/DDBJ databases">
        <title>Chromosome-level genome of Tegillarca granosa.</title>
        <authorList>
            <person name="Kim J."/>
        </authorList>
    </citation>
    <scope>NUCLEOTIDE SEQUENCE [LARGE SCALE GENOMIC DNA]</scope>
    <source>
        <strain evidence="2">Teg-2019</strain>
        <tissue evidence="2">Adductor muscle</tissue>
    </source>
</reference>
<dbReference type="Proteomes" id="UP001217089">
    <property type="component" value="Unassembled WGS sequence"/>
</dbReference>
<proteinExistence type="predicted"/>
<accession>A0ABQ9EVN6</accession>
<comment type="caution">
    <text evidence="2">The sequence shown here is derived from an EMBL/GenBank/DDBJ whole genome shotgun (WGS) entry which is preliminary data.</text>
</comment>
<gene>
    <name evidence="2" type="ORF">KUTeg_014119</name>
</gene>
<feature type="compositionally biased region" description="Polar residues" evidence="1">
    <location>
        <begin position="328"/>
        <end position="337"/>
    </location>
</feature>
<dbReference type="EMBL" id="JARBDR010000657">
    <property type="protein sequence ID" value="KAJ8309245.1"/>
    <property type="molecule type" value="Genomic_DNA"/>
</dbReference>